<organism evidence="8 9">
    <name type="scientific">Babesia bigemina</name>
    <dbReference type="NCBI Taxonomy" id="5866"/>
    <lineage>
        <taxon>Eukaryota</taxon>
        <taxon>Sar</taxon>
        <taxon>Alveolata</taxon>
        <taxon>Apicomplexa</taxon>
        <taxon>Aconoidasida</taxon>
        <taxon>Piroplasmida</taxon>
        <taxon>Babesiidae</taxon>
        <taxon>Babesia</taxon>
    </lineage>
</organism>
<dbReference type="GeneID" id="24563806"/>
<reference evidence="9" key="1">
    <citation type="submission" date="2014-06" db="EMBL/GenBank/DDBJ databases">
        <authorList>
            <person name="Aslett M."/>
            <person name="De Silva N."/>
        </authorList>
    </citation>
    <scope>NUCLEOTIDE SEQUENCE [LARGE SCALE GENOMIC DNA]</scope>
    <source>
        <strain evidence="9">Bond</strain>
    </source>
</reference>
<evidence type="ECO:0000256" key="6">
    <source>
        <dbReference type="SAM" id="MobiDB-lite"/>
    </source>
</evidence>
<keyword evidence="2" id="KW-0805">Transcription regulation</keyword>
<feature type="domain" description="AP2/ERF" evidence="7">
    <location>
        <begin position="721"/>
        <end position="772"/>
    </location>
</feature>
<evidence type="ECO:0000256" key="3">
    <source>
        <dbReference type="ARBA" id="ARBA00023125"/>
    </source>
</evidence>
<feature type="region of interest" description="Disordered" evidence="6">
    <location>
        <begin position="355"/>
        <end position="374"/>
    </location>
</feature>
<feature type="region of interest" description="Disordered" evidence="6">
    <location>
        <begin position="608"/>
        <end position="652"/>
    </location>
</feature>
<dbReference type="OMA" id="YMALEYR"/>
<feature type="compositionally biased region" description="Basic residues" evidence="6">
    <location>
        <begin position="806"/>
        <end position="815"/>
    </location>
</feature>
<dbReference type="GO" id="GO:0005634">
    <property type="term" value="C:nucleus"/>
    <property type="evidence" value="ECO:0007669"/>
    <property type="project" value="UniProtKB-SubCell"/>
</dbReference>
<gene>
    <name evidence="8" type="ORF">BBBOND_0204230</name>
</gene>
<accession>A0A061DBY3</accession>
<evidence type="ECO:0000259" key="7">
    <source>
        <dbReference type="Pfam" id="PF00847"/>
    </source>
</evidence>
<keyword evidence="3" id="KW-0238">DNA-binding</keyword>
<dbReference type="OrthoDB" id="348021at2759"/>
<sequence>MANDGVYLFSSMQMCDAGSAFTNTNASKVSLAHTHTTKDGNIVCADCRNAAASSVPTFKDVVGAMKGLLQRGESLSAGLTLMQKFTAGREGYGSDSNIYHALERAQDAARAVGVLEGLIPTDDRPGSFELGVDSSLIASCNDLAESLIAKCQKELVAVCSSLVGHINAYCQPPLIVKFRWLRHYMALEYRVEYTADLSNCFFDAISGRYVPDVSQENVVLHEIVQCSQVSLISVETCFRLALGRMGDYLMSRKLFKAKTESAVTTPIAVDAPSYTSADVTPFWWNYYSFSNTLGEGESAVENYTVKRLTRSQILKAHEDGASTPVARKSRNSLEEHLVSTHCVSSDNLAQSCGTTFEAPTNNRKETRDLRSGEGSNYSLNCKATPTLSNRTLKNALNDESVGTVRTNKAFLCFCFKCLDAVSNFGRHFGTRDFKQENRLCSVVLGDPVKTNVLGHVYNGRQVEHWDDYKTTSVLRRSIRAAVEASCSLGRAIVSDQRHSKAAIGHSIKILNTALLSSLRLGDFIYTSRNAMEVHIGQQEDSVKEYYDSGEAMEDDGSDDSCSSESTLRDIISNSFVVGNSVFSGLYSTFENDQYIQHDLDEADEAQMHGTPTVIHRSPRRKDTSPSQRRSISNAQHSSIDSSVEVNVRQSRKNARDMANSEVYIYDLSERNDALSESAVEDWYESDGSVRGSRRQRHKQSTSSLTEIYGNDEALIPMGPLPIGVYFDASRKLWRCQWRENGKFRTKGFSLGHYSSLCEARRACILFRCQVGNMPVQPEWLNPNYVQVSQLLSKRSTTTNNNTSTPKKSKRKRKAHAGALEVDPVK</sequence>
<evidence type="ECO:0000256" key="1">
    <source>
        <dbReference type="ARBA" id="ARBA00004123"/>
    </source>
</evidence>
<feature type="compositionally biased region" description="Basic and acidic residues" evidence="6">
    <location>
        <begin position="362"/>
        <end position="371"/>
    </location>
</feature>
<dbReference type="InterPro" id="IPR001471">
    <property type="entry name" value="AP2/ERF_dom"/>
</dbReference>
<dbReference type="KEGG" id="bbig:BBBOND_0204230"/>
<feature type="region of interest" description="Disordered" evidence="6">
    <location>
        <begin position="791"/>
        <end position="825"/>
    </location>
</feature>
<dbReference type="EMBL" id="LK391708">
    <property type="protein sequence ID" value="CDR95265.1"/>
    <property type="molecule type" value="Genomic_DNA"/>
</dbReference>
<dbReference type="GO" id="GO:0003677">
    <property type="term" value="F:DNA binding"/>
    <property type="evidence" value="ECO:0007669"/>
    <property type="project" value="UniProtKB-KW"/>
</dbReference>
<evidence type="ECO:0000256" key="4">
    <source>
        <dbReference type="ARBA" id="ARBA00023163"/>
    </source>
</evidence>
<evidence type="ECO:0000313" key="9">
    <source>
        <dbReference type="Proteomes" id="UP000033188"/>
    </source>
</evidence>
<evidence type="ECO:0000256" key="5">
    <source>
        <dbReference type="ARBA" id="ARBA00023242"/>
    </source>
</evidence>
<dbReference type="RefSeq" id="XP_012767451.1">
    <property type="nucleotide sequence ID" value="XM_012911997.1"/>
</dbReference>
<dbReference type="VEuPathDB" id="PiroplasmaDB:BBBOND_0204230"/>
<dbReference type="AlphaFoldDB" id="A0A061DBY3"/>
<name>A0A061DBY3_BABBI</name>
<dbReference type="STRING" id="5866.A0A061DBY3"/>
<dbReference type="Proteomes" id="UP000033188">
    <property type="component" value="Chromosome 2"/>
</dbReference>
<comment type="subcellular location">
    <subcellularLocation>
        <location evidence="1">Nucleus</location>
    </subcellularLocation>
</comment>
<keyword evidence="5" id="KW-0539">Nucleus</keyword>
<feature type="compositionally biased region" description="Polar residues" evidence="6">
    <location>
        <begin position="624"/>
        <end position="648"/>
    </location>
</feature>
<evidence type="ECO:0000256" key="2">
    <source>
        <dbReference type="ARBA" id="ARBA00023015"/>
    </source>
</evidence>
<dbReference type="Pfam" id="PF00847">
    <property type="entry name" value="AP2"/>
    <property type="match status" value="1"/>
</dbReference>
<keyword evidence="4" id="KW-0804">Transcription</keyword>
<evidence type="ECO:0000313" key="8">
    <source>
        <dbReference type="EMBL" id="CDR95265.1"/>
    </source>
</evidence>
<keyword evidence="9" id="KW-1185">Reference proteome</keyword>
<protein>
    <recommendedName>
        <fullName evidence="7">AP2/ERF domain-containing protein</fullName>
    </recommendedName>
</protein>
<dbReference type="GO" id="GO:0003700">
    <property type="term" value="F:DNA-binding transcription factor activity"/>
    <property type="evidence" value="ECO:0007669"/>
    <property type="project" value="InterPro"/>
</dbReference>
<dbReference type="Gene3D" id="1.20.5.2050">
    <property type="match status" value="1"/>
</dbReference>
<feature type="compositionally biased region" description="Low complexity" evidence="6">
    <location>
        <begin position="792"/>
        <end position="805"/>
    </location>
</feature>
<proteinExistence type="predicted"/>